<dbReference type="RefSeq" id="WP_310778171.1">
    <property type="nucleotide sequence ID" value="NZ_JBHRWR010000003.1"/>
</dbReference>
<keyword evidence="6" id="KW-1185">Reference proteome</keyword>
<feature type="compositionally biased region" description="Low complexity" evidence="2">
    <location>
        <begin position="1"/>
        <end position="17"/>
    </location>
</feature>
<comment type="similarity">
    <text evidence="1">Belongs to the LytR/CpsA/Psr (LCP) family.</text>
</comment>
<dbReference type="InterPro" id="IPR004474">
    <property type="entry name" value="LytR_CpsA_psr"/>
</dbReference>
<accession>A0ABV7S730</accession>
<feature type="domain" description="LytR/CpsA/Psr regulator C-terminal" evidence="4">
    <location>
        <begin position="373"/>
        <end position="459"/>
    </location>
</feature>
<sequence>MPTTTTRSPARPQPARRSPARRPPERRRKPGWATRVATTLSVTVLISAGIGHAVITSLDEGIARVDPFKDMKNRPAAGHGMNVLLVGTDGRDKITEEERRKYRLGGAPCHCTDTIMIVHIAEDRERATIVSLPRDSYAEVPGHADPTGQQHDAHPIRLNAAYAEGGPNLTVRTIENMTHLKIDHYLEVDFISFMRTVDVLGGVRVCTPQRLKDPYTGLDLAAGSQVLSGGQALQYVRSRHVDGASDLGRMQRQQKFLAALIDRATSSGVLLNPLKFRDVAQAVLGSVRADRGFGADELLDLGRAMRNFTPRSSEFTTVPIGEMTYQVKGLGSTVKWDDAKARALFRSLRDDRPLAPPRPKEKAPVGVDVDPQQIRVQVENGTATEGLGKRVDDALAATGFRTTRKPANAADRSVRRTVVAYDPRWDRSAKALAAALPGSELRAVPGQGPTLKVTAGADFKEVRRVKAAEPRPQGSQEAVVTGDEVVCPS</sequence>
<name>A0ABV7S730_9ACTN</name>
<dbReference type="Pfam" id="PF13399">
    <property type="entry name" value="LytR_C"/>
    <property type="match status" value="1"/>
</dbReference>
<evidence type="ECO:0000259" key="3">
    <source>
        <dbReference type="Pfam" id="PF03816"/>
    </source>
</evidence>
<dbReference type="Gene3D" id="3.30.70.2390">
    <property type="match status" value="1"/>
</dbReference>
<evidence type="ECO:0000256" key="2">
    <source>
        <dbReference type="SAM" id="MobiDB-lite"/>
    </source>
</evidence>
<feature type="compositionally biased region" description="Basic residues" evidence="2">
    <location>
        <begin position="18"/>
        <end position="30"/>
    </location>
</feature>
<feature type="region of interest" description="Disordered" evidence="2">
    <location>
        <begin position="1"/>
        <end position="32"/>
    </location>
</feature>
<protein>
    <submittedName>
        <fullName evidence="5">LCP family protein</fullName>
    </submittedName>
</protein>
<reference evidence="6" key="1">
    <citation type="journal article" date="2019" name="Int. J. Syst. Evol. Microbiol.">
        <title>The Global Catalogue of Microorganisms (GCM) 10K type strain sequencing project: providing services to taxonomists for standard genome sequencing and annotation.</title>
        <authorList>
            <consortium name="The Broad Institute Genomics Platform"/>
            <consortium name="The Broad Institute Genome Sequencing Center for Infectious Disease"/>
            <person name="Wu L."/>
            <person name="Ma J."/>
        </authorList>
    </citation>
    <scope>NUCLEOTIDE SEQUENCE [LARGE SCALE GENOMIC DNA]</scope>
    <source>
        <strain evidence="6">CGMCC 4.7035</strain>
    </source>
</reference>
<dbReference type="Proteomes" id="UP001595701">
    <property type="component" value="Unassembled WGS sequence"/>
</dbReference>
<dbReference type="Gene3D" id="3.40.630.190">
    <property type="entry name" value="LCP protein"/>
    <property type="match status" value="1"/>
</dbReference>
<feature type="domain" description="Cell envelope-related transcriptional attenuator" evidence="3">
    <location>
        <begin position="112"/>
        <end position="264"/>
    </location>
</feature>
<dbReference type="PANTHER" id="PTHR33392">
    <property type="entry name" value="POLYISOPRENYL-TEICHOIC ACID--PEPTIDOGLYCAN TEICHOIC ACID TRANSFERASE TAGU"/>
    <property type="match status" value="1"/>
</dbReference>
<proteinExistence type="inferred from homology"/>
<dbReference type="NCBIfam" id="TIGR00350">
    <property type="entry name" value="lytR_cpsA_psr"/>
    <property type="match status" value="1"/>
</dbReference>
<gene>
    <name evidence="5" type="ORF">ACFOZ0_05460</name>
</gene>
<dbReference type="Pfam" id="PF03816">
    <property type="entry name" value="LytR_cpsA_psr"/>
    <property type="match status" value="1"/>
</dbReference>
<evidence type="ECO:0000259" key="4">
    <source>
        <dbReference type="Pfam" id="PF13399"/>
    </source>
</evidence>
<dbReference type="InterPro" id="IPR027381">
    <property type="entry name" value="LytR/CpsA/Psr_C"/>
</dbReference>
<comment type="caution">
    <text evidence="5">The sequence shown here is derived from an EMBL/GenBank/DDBJ whole genome shotgun (WGS) entry which is preliminary data.</text>
</comment>
<organism evidence="5 6">
    <name type="scientific">Streptomyces yaanensis</name>
    <dbReference type="NCBI Taxonomy" id="1142239"/>
    <lineage>
        <taxon>Bacteria</taxon>
        <taxon>Bacillati</taxon>
        <taxon>Actinomycetota</taxon>
        <taxon>Actinomycetes</taxon>
        <taxon>Kitasatosporales</taxon>
        <taxon>Streptomycetaceae</taxon>
        <taxon>Streptomyces</taxon>
    </lineage>
</organism>
<evidence type="ECO:0000313" key="5">
    <source>
        <dbReference type="EMBL" id="MFC3572733.1"/>
    </source>
</evidence>
<dbReference type="InterPro" id="IPR050922">
    <property type="entry name" value="LytR/CpsA/Psr_CW_biosynth"/>
</dbReference>
<evidence type="ECO:0000256" key="1">
    <source>
        <dbReference type="ARBA" id="ARBA00006068"/>
    </source>
</evidence>
<dbReference type="PANTHER" id="PTHR33392:SF6">
    <property type="entry name" value="POLYISOPRENYL-TEICHOIC ACID--PEPTIDOGLYCAN TEICHOIC ACID TRANSFERASE TAGU"/>
    <property type="match status" value="1"/>
</dbReference>
<dbReference type="EMBL" id="JBHRWR010000003">
    <property type="protein sequence ID" value="MFC3572733.1"/>
    <property type="molecule type" value="Genomic_DNA"/>
</dbReference>
<evidence type="ECO:0000313" key="6">
    <source>
        <dbReference type="Proteomes" id="UP001595701"/>
    </source>
</evidence>
<feature type="region of interest" description="Disordered" evidence="2">
    <location>
        <begin position="465"/>
        <end position="489"/>
    </location>
</feature>